<accession>A0A9P4XRX4</accession>
<comment type="caution">
    <text evidence="2">The sequence shown here is derived from an EMBL/GenBank/DDBJ whole genome shotgun (WGS) entry which is preliminary data.</text>
</comment>
<proteinExistence type="predicted"/>
<name>A0A9P4XRX4_9HYPO</name>
<organism evidence="2 3">
    <name type="scientific">Trichoderma lentiforme</name>
    <dbReference type="NCBI Taxonomy" id="1567552"/>
    <lineage>
        <taxon>Eukaryota</taxon>
        <taxon>Fungi</taxon>
        <taxon>Dikarya</taxon>
        <taxon>Ascomycota</taxon>
        <taxon>Pezizomycotina</taxon>
        <taxon>Sordariomycetes</taxon>
        <taxon>Hypocreomycetidae</taxon>
        <taxon>Hypocreales</taxon>
        <taxon>Hypocreaceae</taxon>
        <taxon>Trichoderma</taxon>
    </lineage>
</organism>
<evidence type="ECO:0000256" key="1">
    <source>
        <dbReference type="SAM" id="MobiDB-lite"/>
    </source>
</evidence>
<sequence length="70" mass="8254">MELEEEHQAHSHHPPKAFGNCGYESHPHWFPVRVFMQGPSWGQDKRKDEQWPRRLSHGTEEFQCQDGGNN</sequence>
<dbReference type="EMBL" id="QLNT01000001">
    <property type="protein sequence ID" value="KAF3077093.1"/>
    <property type="molecule type" value="Genomic_DNA"/>
</dbReference>
<evidence type="ECO:0000313" key="2">
    <source>
        <dbReference type="EMBL" id="KAF3077093.1"/>
    </source>
</evidence>
<feature type="region of interest" description="Disordered" evidence="1">
    <location>
        <begin position="38"/>
        <end position="70"/>
    </location>
</feature>
<feature type="compositionally biased region" description="Basic and acidic residues" evidence="1">
    <location>
        <begin position="43"/>
        <end position="60"/>
    </location>
</feature>
<gene>
    <name evidence="2" type="ORF">CFAM422_000167</name>
</gene>
<dbReference type="Proteomes" id="UP000801864">
    <property type="component" value="Unassembled WGS sequence"/>
</dbReference>
<dbReference type="AlphaFoldDB" id="A0A9P4XRX4"/>
<protein>
    <submittedName>
        <fullName evidence="2">Uncharacterized protein</fullName>
    </submittedName>
</protein>
<evidence type="ECO:0000313" key="3">
    <source>
        <dbReference type="Proteomes" id="UP000801864"/>
    </source>
</evidence>
<keyword evidence="3" id="KW-1185">Reference proteome</keyword>
<reference evidence="2 3" key="1">
    <citation type="submission" date="2018-06" db="EMBL/GenBank/DDBJ databases">
        <title>Genome analysis of cellulolytic fungus Trichoderma lentiforme CFAM-422.</title>
        <authorList>
            <person name="Steindorff A.S."/>
            <person name="Formighieri E.F."/>
            <person name="Midorikawa G.E.O."/>
            <person name="Tamietti M.S."/>
            <person name="Ramos E.Z."/>
            <person name="Silva A.S."/>
            <person name="Bon E.P.S."/>
            <person name="Mendes T.D."/>
            <person name="Damaso M.C.T."/>
            <person name="Favaro L.C.L."/>
        </authorList>
    </citation>
    <scope>NUCLEOTIDE SEQUENCE [LARGE SCALE GENOMIC DNA]</scope>
    <source>
        <strain evidence="2 3">CFAM-422</strain>
    </source>
</reference>